<evidence type="ECO:0000256" key="7">
    <source>
        <dbReference type="ARBA" id="ARBA00049204"/>
    </source>
</evidence>
<comment type="similarity">
    <text evidence="3">Belongs to the Cu-Zn superoxide dismutase family.</text>
</comment>
<protein>
    <recommendedName>
        <fullName evidence="4">superoxide dismutase</fullName>
        <ecNumber evidence="4">1.15.1.1</ecNumber>
    </recommendedName>
</protein>
<dbReference type="GO" id="GO:0005576">
    <property type="term" value="C:extracellular region"/>
    <property type="evidence" value="ECO:0007669"/>
    <property type="project" value="UniProtKB-SubCell"/>
</dbReference>
<dbReference type="Pfam" id="PF00080">
    <property type="entry name" value="Sod_Cu"/>
    <property type="match status" value="1"/>
</dbReference>
<gene>
    <name evidence="11" type="ORF">K432DRAFT_323880</name>
</gene>
<feature type="compositionally biased region" description="Low complexity" evidence="8">
    <location>
        <begin position="198"/>
        <end position="245"/>
    </location>
</feature>
<reference evidence="11 12" key="1">
    <citation type="journal article" date="2016" name="Nat. Commun.">
        <title>Ectomycorrhizal ecology is imprinted in the genome of the dominant symbiotic fungus Cenococcum geophilum.</title>
        <authorList>
            <consortium name="DOE Joint Genome Institute"/>
            <person name="Peter M."/>
            <person name="Kohler A."/>
            <person name="Ohm R.A."/>
            <person name="Kuo A."/>
            <person name="Krutzmann J."/>
            <person name="Morin E."/>
            <person name="Arend M."/>
            <person name="Barry K.W."/>
            <person name="Binder M."/>
            <person name="Choi C."/>
            <person name="Clum A."/>
            <person name="Copeland A."/>
            <person name="Grisel N."/>
            <person name="Haridas S."/>
            <person name="Kipfer T."/>
            <person name="LaButti K."/>
            <person name="Lindquist E."/>
            <person name="Lipzen A."/>
            <person name="Maire R."/>
            <person name="Meier B."/>
            <person name="Mihaltcheva S."/>
            <person name="Molinier V."/>
            <person name="Murat C."/>
            <person name="Poggeler S."/>
            <person name="Quandt C.A."/>
            <person name="Sperisen C."/>
            <person name="Tritt A."/>
            <person name="Tisserant E."/>
            <person name="Crous P.W."/>
            <person name="Henrissat B."/>
            <person name="Nehls U."/>
            <person name="Egli S."/>
            <person name="Spatafora J.W."/>
            <person name="Grigoriev I.V."/>
            <person name="Martin F.M."/>
        </authorList>
    </citation>
    <scope>NUCLEOTIDE SEQUENCE [LARGE SCALE GENOMIC DNA]</scope>
    <source>
        <strain evidence="11 12">CBS 459.81</strain>
    </source>
</reference>
<sequence length="269" mass="27449">MRSSTILSAFVTIAIASAQTTGQLGDAQVITNNPRGASSFLDFPRRVDTTIYGGIWAQTSNSGKGVDFSISINGLPAEGGPFLYHIHEAQVPEDGNCTATGAHLDPYLRGETPPCDSTEKQTCQVGDLSGKYGKIANVTAYTAIYTDQYTSFVPTSGAYIGNRSIVIHFANKTRITCANFISAHTGYESVITPPSPPSTASAGIPSASSNGTSPTSSPIATGAESSGASGSATATPPSPPKATQSGNAAALGMWMSSGAALAGLMAMVL</sequence>
<dbReference type="Gene3D" id="2.60.40.200">
    <property type="entry name" value="Superoxide dismutase, copper/zinc binding domain"/>
    <property type="match status" value="1"/>
</dbReference>
<feature type="chain" id="PRO_5034764363" description="superoxide dismutase" evidence="9">
    <location>
        <begin position="19"/>
        <end position="269"/>
    </location>
</feature>
<keyword evidence="9" id="KW-0732">Signal</keyword>
<evidence type="ECO:0000256" key="2">
    <source>
        <dbReference type="ARBA" id="ARBA00004613"/>
    </source>
</evidence>
<dbReference type="GO" id="GO:0046872">
    <property type="term" value="F:metal ion binding"/>
    <property type="evidence" value="ECO:0007669"/>
    <property type="project" value="InterPro"/>
</dbReference>
<dbReference type="OrthoDB" id="159229at2759"/>
<evidence type="ECO:0000313" key="12">
    <source>
        <dbReference type="Proteomes" id="UP000250266"/>
    </source>
</evidence>
<name>A0A8E2EEV1_9PEZI</name>
<dbReference type="SUPFAM" id="SSF49329">
    <property type="entry name" value="Cu,Zn superoxide dismutase-like"/>
    <property type="match status" value="1"/>
</dbReference>
<evidence type="ECO:0000313" key="11">
    <source>
        <dbReference type="EMBL" id="OCK82641.1"/>
    </source>
</evidence>
<dbReference type="Proteomes" id="UP000250266">
    <property type="component" value="Unassembled WGS sequence"/>
</dbReference>
<dbReference type="FunFam" id="2.60.40.200:FF:000007">
    <property type="entry name" value="Cell surface Cu-only superoxide dismutase 5"/>
    <property type="match status" value="1"/>
</dbReference>
<proteinExistence type="inferred from homology"/>
<evidence type="ECO:0000256" key="6">
    <source>
        <dbReference type="ARBA" id="ARBA00022862"/>
    </source>
</evidence>
<dbReference type="EMBL" id="KV744882">
    <property type="protein sequence ID" value="OCK82641.1"/>
    <property type="molecule type" value="Genomic_DNA"/>
</dbReference>
<evidence type="ECO:0000256" key="3">
    <source>
        <dbReference type="ARBA" id="ARBA00010457"/>
    </source>
</evidence>
<comment type="catalytic activity">
    <reaction evidence="7">
        <text>2 superoxide + 2 H(+) = H2O2 + O2</text>
        <dbReference type="Rhea" id="RHEA:20696"/>
        <dbReference type="ChEBI" id="CHEBI:15378"/>
        <dbReference type="ChEBI" id="CHEBI:15379"/>
        <dbReference type="ChEBI" id="CHEBI:16240"/>
        <dbReference type="ChEBI" id="CHEBI:18421"/>
        <dbReference type="EC" id="1.15.1.1"/>
    </reaction>
</comment>
<accession>A0A8E2EEV1</accession>
<dbReference type="AlphaFoldDB" id="A0A8E2EEV1"/>
<evidence type="ECO:0000256" key="9">
    <source>
        <dbReference type="SAM" id="SignalP"/>
    </source>
</evidence>
<evidence type="ECO:0000256" key="1">
    <source>
        <dbReference type="ARBA" id="ARBA00004196"/>
    </source>
</evidence>
<evidence type="ECO:0000259" key="10">
    <source>
        <dbReference type="Pfam" id="PF00080"/>
    </source>
</evidence>
<evidence type="ECO:0000256" key="4">
    <source>
        <dbReference type="ARBA" id="ARBA00012682"/>
    </source>
</evidence>
<feature type="domain" description="Superoxide dismutase copper/zinc binding" evidence="10">
    <location>
        <begin position="58"/>
        <end position="169"/>
    </location>
</feature>
<organism evidence="11 12">
    <name type="scientific">Lepidopterella palustris CBS 459.81</name>
    <dbReference type="NCBI Taxonomy" id="1314670"/>
    <lineage>
        <taxon>Eukaryota</taxon>
        <taxon>Fungi</taxon>
        <taxon>Dikarya</taxon>
        <taxon>Ascomycota</taxon>
        <taxon>Pezizomycotina</taxon>
        <taxon>Dothideomycetes</taxon>
        <taxon>Pleosporomycetidae</taxon>
        <taxon>Mytilinidiales</taxon>
        <taxon>Argynnaceae</taxon>
        <taxon>Lepidopterella</taxon>
    </lineage>
</organism>
<keyword evidence="6" id="KW-0049">Antioxidant</keyword>
<evidence type="ECO:0000256" key="5">
    <source>
        <dbReference type="ARBA" id="ARBA00022525"/>
    </source>
</evidence>
<keyword evidence="12" id="KW-1185">Reference proteome</keyword>
<dbReference type="GO" id="GO:0004784">
    <property type="term" value="F:superoxide dismutase activity"/>
    <property type="evidence" value="ECO:0007669"/>
    <property type="project" value="UniProtKB-EC"/>
</dbReference>
<keyword evidence="5" id="KW-0964">Secreted</keyword>
<feature type="signal peptide" evidence="9">
    <location>
        <begin position="1"/>
        <end position="18"/>
    </location>
</feature>
<dbReference type="EC" id="1.15.1.1" evidence="4"/>
<feature type="region of interest" description="Disordered" evidence="8">
    <location>
        <begin position="192"/>
        <end position="246"/>
    </location>
</feature>
<comment type="subcellular location">
    <subcellularLocation>
        <location evidence="1">Cell envelope</location>
    </subcellularLocation>
    <subcellularLocation>
        <location evidence="2">Secreted</location>
    </subcellularLocation>
</comment>
<dbReference type="InterPro" id="IPR001424">
    <property type="entry name" value="SOD_Cu_Zn_dom"/>
</dbReference>
<dbReference type="InterPro" id="IPR036423">
    <property type="entry name" value="SOD-like_Cu/Zn_dom_sf"/>
</dbReference>
<evidence type="ECO:0000256" key="8">
    <source>
        <dbReference type="SAM" id="MobiDB-lite"/>
    </source>
</evidence>